<feature type="chain" id="PRO_5026327989" description="Transporter" evidence="1">
    <location>
        <begin position="22"/>
        <end position="248"/>
    </location>
</feature>
<dbReference type="Proteomes" id="UP000502260">
    <property type="component" value="Chromosome"/>
</dbReference>
<evidence type="ECO:0000256" key="1">
    <source>
        <dbReference type="SAM" id="SignalP"/>
    </source>
</evidence>
<protein>
    <recommendedName>
        <fullName evidence="4">Transporter</fullName>
    </recommendedName>
</protein>
<feature type="signal peptide" evidence="1">
    <location>
        <begin position="1"/>
        <end position="21"/>
    </location>
</feature>
<keyword evidence="1" id="KW-0732">Signal</keyword>
<name>A0A6F8VFX1_9PROT</name>
<dbReference type="EMBL" id="AP022853">
    <property type="protein sequence ID" value="BCB28574.1"/>
    <property type="molecule type" value="Genomic_DNA"/>
</dbReference>
<accession>A0A6F8VFX1</accession>
<keyword evidence="3" id="KW-1185">Reference proteome</keyword>
<dbReference type="AlphaFoldDB" id="A0A6F8VFX1"/>
<dbReference type="RefSeq" id="WP_173068210.1">
    <property type="nucleotide sequence ID" value="NZ_AP022853.1"/>
</dbReference>
<evidence type="ECO:0000313" key="3">
    <source>
        <dbReference type="Proteomes" id="UP000502260"/>
    </source>
</evidence>
<reference evidence="3" key="1">
    <citation type="submission" date="2020-03" db="EMBL/GenBank/DDBJ databases">
        <title>Complete genome sequence of sulfur-oxidizing bacterium skT11.</title>
        <authorList>
            <person name="Kanda M."/>
            <person name="Kojima H."/>
            <person name="Fukui M."/>
        </authorList>
    </citation>
    <scope>NUCLEOTIDE SEQUENCE [LARGE SCALE GENOMIC DNA]</scope>
    <source>
        <strain evidence="3">skT11</strain>
    </source>
</reference>
<sequence>MKKIFALALCAGTLFSGSAFAGVADYVYIPTVEQGEKEIDFKFGSSPSGDASRVASLGVGYGATDYWFTEVYLKTEHEGSAPRLNILEWENKFQLTESGKYPVDVGLITEFEFPVNQDGAANEFKFGPLFQTEFNKLQLNGNLLFERKFGGDSDPDDAPNTTVFQYQWQAKYRWKQEFEFGLQGLGELGEWNHWSSRDAQQHKIGPAIFGKISLGGKQAIRYNAAWLIGTTSATPDNTFRMQLEYEFR</sequence>
<evidence type="ECO:0000313" key="2">
    <source>
        <dbReference type="EMBL" id="BCB28574.1"/>
    </source>
</evidence>
<organism evidence="2 3">
    <name type="scientific">Sulfurimicrobium lacus</name>
    <dbReference type="NCBI Taxonomy" id="2715678"/>
    <lineage>
        <taxon>Bacteria</taxon>
        <taxon>Pseudomonadati</taxon>
        <taxon>Pseudomonadota</taxon>
        <taxon>Betaproteobacteria</taxon>
        <taxon>Nitrosomonadales</taxon>
        <taxon>Sulfuricellaceae</taxon>
        <taxon>Sulfurimicrobium</taxon>
    </lineage>
</organism>
<proteinExistence type="predicted"/>
<dbReference type="KEGG" id="slac:SKTS_34600"/>
<gene>
    <name evidence="2" type="ORF">SKTS_34600</name>
</gene>
<evidence type="ECO:0008006" key="4">
    <source>
        <dbReference type="Google" id="ProtNLM"/>
    </source>
</evidence>